<proteinExistence type="predicted"/>
<comment type="caution">
    <text evidence="1">The sequence shown here is derived from an EMBL/GenBank/DDBJ whole genome shotgun (WGS) entry which is preliminary data.</text>
</comment>
<name>A0A644U179_9ZZZZ</name>
<gene>
    <name evidence="1" type="ORF">SDC9_17983</name>
</gene>
<protein>
    <submittedName>
        <fullName evidence="1">Uncharacterized protein</fullName>
    </submittedName>
</protein>
<dbReference type="EMBL" id="VSSQ01000064">
    <property type="protein sequence ID" value="MPL72202.1"/>
    <property type="molecule type" value="Genomic_DNA"/>
</dbReference>
<dbReference type="AlphaFoldDB" id="A0A644U179"/>
<sequence>MNKSSRIILSLIIFLNVSNHAFAQQMTLTGAIVLDRTEVMSYSIIYQTGSNNTLTGYSVSDRNGSEETKARISGTYNPKTKVLEFEEHFIESTRSKTPVEEFCLMKVTGAFEKKAGQSVYTGKFTSKSSDPLVICAKGTILMMTEEKIEQLSSKAAKALEKLPLPDSVRNKDIDTAAWVRNVVEVTPGSVKTLKLHNDQIQIDLVDDRFQDGDKITILKNNERIVSGLEITNKVKSFRFNIGKDENEVTYTFIAEDEGSIALTTLKAFFRNGHEHTLIMAGMNKGQSVKVVFRR</sequence>
<organism evidence="1">
    <name type="scientific">bioreactor metagenome</name>
    <dbReference type="NCBI Taxonomy" id="1076179"/>
    <lineage>
        <taxon>unclassified sequences</taxon>
        <taxon>metagenomes</taxon>
        <taxon>ecological metagenomes</taxon>
    </lineage>
</organism>
<accession>A0A644U179</accession>
<reference evidence="1" key="1">
    <citation type="submission" date="2019-08" db="EMBL/GenBank/DDBJ databases">
        <authorList>
            <person name="Kucharzyk K."/>
            <person name="Murdoch R.W."/>
            <person name="Higgins S."/>
            <person name="Loffler F."/>
        </authorList>
    </citation>
    <scope>NUCLEOTIDE SEQUENCE</scope>
</reference>
<evidence type="ECO:0000313" key="1">
    <source>
        <dbReference type="EMBL" id="MPL72202.1"/>
    </source>
</evidence>